<proteinExistence type="predicted"/>
<dbReference type="Proteomes" id="UP000646749">
    <property type="component" value="Unassembled WGS sequence"/>
</dbReference>
<evidence type="ECO:0000313" key="2">
    <source>
        <dbReference type="Proteomes" id="UP000646749"/>
    </source>
</evidence>
<accession>A0ABQ4EEH3</accession>
<comment type="caution">
    <text evidence="1">The sequence shown here is derived from an EMBL/GenBank/DDBJ whole genome shotgun (WGS) entry which is preliminary data.</text>
</comment>
<organism evidence="1 2">
    <name type="scientific">Plantactinospora endophytica</name>
    <dbReference type="NCBI Taxonomy" id="673535"/>
    <lineage>
        <taxon>Bacteria</taxon>
        <taxon>Bacillati</taxon>
        <taxon>Actinomycetota</taxon>
        <taxon>Actinomycetes</taxon>
        <taxon>Micromonosporales</taxon>
        <taxon>Micromonosporaceae</taxon>
        <taxon>Plantactinospora</taxon>
    </lineage>
</organism>
<protein>
    <recommendedName>
        <fullName evidence="3">ESX secretion-associated protein EspG</fullName>
    </recommendedName>
</protein>
<evidence type="ECO:0008006" key="3">
    <source>
        <dbReference type="Google" id="ProtNLM"/>
    </source>
</evidence>
<dbReference type="RefSeq" id="WP_203871370.1">
    <property type="nucleotide sequence ID" value="NZ_BONW01000050.1"/>
</dbReference>
<sequence length="286" mass="29579">MESANEGPLARRLVLSAPEWALLVRQTGMRPPPGLPVVDLEDAQVPEVAARLAARGVVTADGGDPLVCRPVEPVAVNLTTFVAARAVVQVEASVADRWTRALFAVAGRAGAGLVALADGGVQLSMFEAVTLGPELVRVVPAVRDLVDSEAARIGQALGGGPASSSMSGRLPVNALVEYGPAGELAGTVGRHRVVEALGLTSAQARLAEQVTSRATGVLRIVVSGRLGDGAGLAQVVWLATDEGWLGLHPDPDGSGRRMVQVLPVAREDIGVWLAPYLGQLLEDRDG</sequence>
<keyword evidence="2" id="KW-1185">Reference proteome</keyword>
<name>A0ABQ4EEH3_9ACTN</name>
<evidence type="ECO:0000313" key="1">
    <source>
        <dbReference type="EMBL" id="GIG93065.1"/>
    </source>
</evidence>
<gene>
    <name evidence="1" type="ORF">Pen02_80010</name>
</gene>
<dbReference type="EMBL" id="BONW01000050">
    <property type="protein sequence ID" value="GIG93065.1"/>
    <property type="molecule type" value="Genomic_DNA"/>
</dbReference>
<reference evidence="1 2" key="1">
    <citation type="submission" date="2021-01" db="EMBL/GenBank/DDBJ databases">
        <title>Whole genome shotgun sequence of Plantactinospora endophytica NBRC 110450.</title>
        <authorList>
            <person name="Komaki H."/>
            <person name="Tamura T."/>
        </authorList>
    </citation>
    <scope>NUCLEOTIDE SEQUENCE [LARGE SCALE GENOMIC DNA]</scope>
    <source>
        <strain evidence="1 2">NBRC 110450</strain>
    </source>
</reference>